<dbReference type="AlphaFoldDB" id="A0A814XXC1"/>
<gene>
    <name evidence="2" type="ORF">XAT740_LOCUS24760</name>
</gene>
<reference evidence="2" key="1">
    <citation type="submission" date="2021-02" db="EMBL/GenBank/DDBJ databases">
        <authorList>
            <person name="Nowell W R."/>
        </authorList>
    </citation>
    <scope>NUCLEOTIDE SEQUENCE</scope>
</reference>
<comment type="caution">
    <text evidence="2">The sequence shown here is derived from an EMBL/GenBank/DDBJ whole genome shotgun (WGS) entry which is preliminary data.</text>
</comment>
<protein>
    <submittedName>
        <fullName evidence="2">Uncharacterized protein</fullName>
    </submittedName>
</protein>
<proteinExistence type="predicted"/>
<keyword evidence="1" id="KW-0472">Membrane</keyword>
<keyword evidence="3" id="KW-1185">Reference proteome</keyword>
<keyword evidence="1" id="KW-1133">Transmembrane helix</keyword>
<evidence type="ECO:0000313" key="3">
    <source>
        <dbReference type="Proteomes" id="UP000663828"/>
    </source>
</evidence>
<evidence type="ECO:0000256" key="1">
    <source>
        <dbReference type="SAM" id="Phobius"/>
    </source>
</evidence>
<feature type="transmembrane region" description="Helical" evidence="1">
    <location>
        <begin position="7"/>
        <end position="24"/>
    </location>
</feature>
<dbReference type="Proteomes" id="UP000663828">
    <property type="component" value="Unassembled WGS sequence"/>
</dbReference>
<accession>A0A814XXC1</accession>
<organism evidence="2 3">
    <name type="scientific">Adineta ricciae</name>
    <name type="common">Rotifer</name>
    <dbReference type="NCBI Taxonomy" id="249248"/>
    <lineage>
        <taxon>Eukaryota</taxon>
        <taxon>Metazoa</taxon>
        <taxon>Spiralia</taxon>
        <taxon>Gnathifera</taxon>
        <taxon>Rotifera</taxon>
        <taxon>Eurotatoria</taxon>
        <taxon>Bdelloidea</taxon>
        <taxon>Adinetida</taxon>
        <taxon>Adinetidae</taxon>
        <taxon>Adineta</taxon>
    </lineage>
</organism>
<dbReference type="EMBL" id="CAJNOR010001933">
    <property type="protein sequence ID" value="CAF1222019.1"/>
    <property type="molecule type" value="Genomic_DNA"/>
</dbReference>
<name>A0A814XXC1_ADIRI</name>
<feature type="transmembrane region" description="Helical" evidence="1">
    <location>
        <begin position="73"/>
        <end position="94"/>
    </location>
</feature>
<keyword evidence="1" id="KW-0812">Transmembrane</keyword>
<evidence type="ECO:0000313" key="2">
    <source>
        <dbReference type="EMBL" id="CAF1222019.1"/>
    </source>
</evidence>
<sequence>MFYQNQLAYLFLISITEIISLPIQTLPCEDSPADCLLNQHRPVDSLSTTNATYVSTASFHVKRSRNSFNLNRFAIVIACIVLVIGAIRVCFLLCKQSACCPTPARRSTICPQISTIEESQFKPDLPPAYAAAIENHDFNENKLPSYDEVNSEQQHSYNTVRAQM</sequence>